<dbReference type="Gene3D" id="1.20.1560.10">
    <property type="entry name" value="ABC transporter type 1, transmembrane domain"/>
    <property type="match status" value="2"/>
</dbReference>
<protein>
    <recommendedName>
        <fullName evidence="16">ABC transporter</fullName>
    </recommendedName>
</protein>
<dbReference type="Pfam" id="PF00005">
    <property type="entry name" value="ABC_tran"/>
    <property type="match status" value="2"/>
</dbReference>
<reference evidence="14" key="1">
    <citation type="journal article" date="2020" name="bioRxiv">
        <title>Comparative genomics of Chlamydomonas.</title>
        <authorList>
            <person name="Craig R.J."/>
            <person name="Hasan A.R."/>
            <person name="Ness R.W."/>
            <person name="Keightley P.D."/>
        </authorList>
    </citation>
    <scope>NUCLEOTIDE SEQUENCE</scope>
    <source>
        <strain evidence="14">CCAP 11/173</strain>
    </source>
</reference>
<evidence type="ECO:0000256" key="2">
    <source>
        <dbReference type="ARBA" id="ARBA00009726"/>
    </source>
</evidence>
<dbReference type="InterPro" id="IPR027417">
    <property type="entry name" value="P-loop_NTPase"/>
</dbReference>
<dbReference type="PROSITE" id="PS00211">
    <property type="entry name" value="ABC_TRANSPORTER_1"/>
    <property type="match status" value="2"/>
</dbReference>
<dbReference type="InterPro" id="IPR003593">
    <property type="entry name" value="AAA+_ATPase"/>
</dbReference>
<evidence type="ECO:0000259" key="13">
    <source>
        <dbReference type="PROSITE" id="PS50929"/>
    </source>
</evidence>
<organism evidence="14 15">
    <name type="scientific">Chlamydomonas schloesseri</name>
    <dbReference type="NCBI Taxonomy" id="2026947"/>
    <lineage>
        <taxon>Eukaryota</taxon>
        <taxon>Viridiplantae</taxon>
        <taxon>Chlorophyta</taxon>
        <taxon>core chlorophytes</taxon>
        <taxon>Chlorophyceae</taxon>
        <taxon>CS clade</taxon>
        <taxon>Chlamydomonadales</taxon>
        <taxon>Chlamydomonadaceae</taxon>
        <taxon>Chlamydomonas</taxon>
    </lineage>
</organism>
<feature type="transmembrane region" description="Helical" evidence="11">
    <location>
        <begin position="396"/>
        <end position="417"/>
    </location>
</feature>
<accession>A0A835TJA8</accession>
<feature type="transmembrane region" description="Helical" evidence="11">
    <location>
        <begin position="272"/>
        <end position="291"/>
    </location>
</feature>
<evidence type="ECO:0000313" key="14">
    <source>
        <dbReference type="EMBL" id="KAG2439845.1"/>
    </source>
</evidence>
<dbReference type="CDD" id="cd03244">
    <property type="entry name" value="ABCC_MRP_domain2"/>
    <property type="match status" value="1"/>
</dbReference>
<feature type="domain" description="ABC transmembrane type-1" evidence="13">
    <location>
        <begin position="115"/>
        <end position="412"/>
    </location>
</feature>
<dbReference type="FunFam" id="1.20.1560.10:FF:000024">
    <property type="entry name" value="ABC transporter C family member 2"/>
    <property type="match status" value="1"/>
</dbReference>
<feature type="region of interest" description="Disordered" evidence="10">
    <location>
        <begin position="1526"/>
        <end position="1568"/>
    </location>
</feature>
<feature type="region of interest" description="Disordered" evidence="10">
    <location>
        <begin position="1278"/>
        <end position="1336"/>
    </location>
</feature>
<evidence type="ECO:0000256" key="4">
    <source>
        <dbReference type="ARBA" id="ARBA00022692"/>
    </source>
</evidence>
<evidence type="ECO:0000256" key="6">
    <source>
        <dbReference type="ARBA" id="ARBA00022741"/>
    </source>
</evidence>
<dbReference type="InterPro" id="IPR044746">
    <property type="entry name" value="ABCC_6TM_D1"/>
</dbReference>
<feature type="domain" description="ABC transporter" evidence="12">
    <location>
        <begin position="522"/>
        <end position="746"/>
    </location>
</feature>
<evidence type="ECO:0000256" key="8">
    <source>
        <dbReference type="ARBA" id="ARBA00022989"/>
    </source>
</evidence>
<feature type="transmembrane region" description="Helical" evidence="11">
    <location>
        <begin position="354"/>
        <end position="376"/>
    </location>
</feature>
<keyword evidence="5" id="KW-0677">Repeat</keyword>
<dbReference type="InterPro" id="IPR050173">
    <property type="entry name" value="ABC_transporter_C-like"/>
</dbReference>
<feature type="compositionally biased region" description="Low complexity" evidence="10">
    <location>
        <begin position="467"/>
        <end position="485"/>
    </location>
</feature>
<dbReference type="CDD" id="cd03250">
    <property type="entry name" value="ABCC_MRP_domain1"/>
    <property type="match status" value="1"/>
</dbReference>
<keyword evidence="6" id="KW-0547">Nucleotide-binding</keyword>
<gene>
    <name evidence="14" type="ORF">HYH02_010477</name>
</gene>
<evidence type="ECO:0000259" key="12">
    <source>
        <dbReference type="PROSITE" id="PS50893"/>
    </source>
</evidence>
<dbReference type="PROSITE" id="PS50893">
    <property type="entry name" value="ABC_TRANSPORTER_2"/>
    <property type="match status" value="2"/>
</dbReference>
<feature type="transmembrane region" description="Helical" evidence="11">
    <location>
        <begin position="870"/>
        <end position="890"/>
    </location>
</feature>
<dbReference type="FunFam" id="3.40.50.300:FF:000997">
    <property type="entry name" value="Multidrug resistance-associated protein 1"/>
    <property type="match status" value="1"/>
</dbReference>
<feature type="region of interest" description="Disordered" evidence="10">
    <location>
        <begin position="748"/>
        <end position="773"/>
    </location>
</feature>
<dbReference type="GO" id="GO:0016887">
    <property type="term" value="F:ATP hydrolysis activity"/>
    <property type="evidence" value="ECO:0007669"/>
    <property type="project" value="InterPro"/>
</dbReference>
<keyword evidence="15" id="KW-1185">Reference proteome</keyword>
<dbReference type="GO" id="GO:0005524">
    <property type="term" value="F:ATP binding"/>
    <property type="evidence" value="ECO:0007669"/>
    <property type="project" value="UniProtKB-KW"/>
</dbReference>
<dbReference type="SUPFAM" id="SSF52540">
    <property type="entry name" value="P-loop containing nucleoside triphosphate hydrolases"/>
    <property type="match status" value="2"/>
</dbReference>
<keyword evidence="7" id="KW-0067">ATP-binding</keyword>
<dbReference type="PANTHER" id="PTHR24223:SF443">
    <property type="entry name" value="MULTIDRUG-RESISTANCE LIKE PROTEIN 1, ISOFORM I"/>
    <property type="match status" value="1"/>
</dbReference>
<dbReference type="InterPro" id="IPR017871">
    <property type="entry name" value="ABC_transporter-like_CS"/>
</dbReference>
<feature type="region of interest" description="Disordered" evidence="10">
    <location>
        <begin position="1"/>
        <end position="25"/>
    </location>
</feature>
<evidence type="ECO:0000256" key="11">
    <source>
        <dbReference type="SAM" id="Phobius"/>
    </source>
</evidence>
<feature type="region of interest" description="Disordered" evidence="10">
    <location>
        <begin position="460"/>
        <end position="518"/>
    </location>
</feature>
<evidence type="ECO:0000256" key="9">
    <source>
        <dbReference type="ARBA" id="ARBA00023136"/>
    </source>
</evidence>
<dbReference type="PROSITE" id="PS50929">
    <property type="entry name" value="ABC_TM1F"/>
    <property type="match status" value="2"/>
</dbReference>
<dbReference type="SMART" id="SM00382">
    <property type="entry name" value="AAA"/>
    <property type="match status" value="2"/>
</dbReference>
<dbReference type="InterPro" id="IPR036640">
    <property type="entry name" value="ABC1_TM_sf"/>
</dbReference>
<feature type="domain" description="ABC transporter" evidence="12">
    <location>
        <begin position="1152"/>
        <end position="1458"/>
    </location>
</feature>
<dbReference type="OrthoDB" id="6500128at2759"/>
<evidence type="ECO:0008006" key="16">
    <source>
        <dbReference type="Google" id="ProtNLM"/>
    </source>
</evidence>
<dbReference type="GO" id="GO:0005774">
    <property type="term" value="C:vacuolar membrane"/>
    <property type="evidence" value="ECO:0007669"/>
    <property type="project" value="UniProtKB-SubCell"/>
</dbReference>
<proteinExistence type="inferred from homology"/>
<dbReference type="EMBL" id="JAEHOD010000039">
    <property type="protein sequence ID" value="KAG2439845.1"/>
    <property type="molecule type" value="Genomic_DNA"/>
</dbReference>
<keyword evidence="4 11" id="KW-0812">Transmembrane</keyword>
<evidence type="ECO:0000256" key="1">
    <source>
        <dbReference type="ARBA" id="ARBA00004128"/>
    </source>
</evidence>
<feature type="transmembrane region" description="Helical" evidence="11">
    <location>
        <begin position="943"/>
        <end position="966"/>
    </location>
</feature>
<feature type="compositionally biased region" description="Polar residues" evidence="10">
    <location>
        <begin position="502"/>
        <end position="513"/>
    </location>
</feature>
<evidence type="ECO:0000256" key="7">
    <source>
        <dbReference type="ARBA" id="ARBA00022840"/>
    </source>
</evidence>
<dbReference type="Pfam" id="PF00664">
    <property type="entry name" value="ABC_membrane"/>
    <property type="match status" value="2"/>
</dbReference>
<dbReference type="InterPro" id="IPR003439">
    <property type="entry name" value="ABC_transporter-like_ATP-bd"/>
</dbReference>
<name>A0A835TJA8_9CHLO</name>
<dbReference type="GO" id="GO:0140359">
    <property type="term" value="F:ABC-type transporter activity"/>
    <property type="evidence" value="ECO:0007669"/>
    <property type="project" value="InterPro"/>
</dbReference>
<comment type="caution">
    <text evidence="14">The sequence shown here is derived from an EMBL/GenBank/DDBJ whole genome shotgun (WGS) entry which is preliminary data.</text>
</comment>
<sequence length="1568" mass="168896">MGEASGGAKESQGPAKQDVETPASVGVEVEHKPKLGETWRYPQPRWWSRILFLDTDSLIWLGYRTRLEPEHMYSDPGVSTQLLIGNLDISWQEQLKTPKPDLKRALLRGNVGGLVITGILYGVAQACSLAGPLLLRRIVQGLQCQSAVRNMPAAVAAAAGITCEPTSKLYYYIIGLFLAPAIQSLCENQQMFLLYRLGTRMRNALMAAIYRKCLRLSNAAIQAESTGKVVTLMSNDAQKLQDAMFAIHAMWGSPCYIIAVLVLLWFEVGWATFVGLGVMLVMVPLTGKLAMKLGMLRRELIGWTDKRVGRMNELINGIQMIKFYAWEESFRAAVMAARNQEAIILRRTALWQGFFGLLLFYGPVAVALFVFGSYSLAGEALTPARAYTALALFSLLRFPMSFLPMLVTMIVNALVAIKRIGDFLLRQEAALEPWDKEKTPVGVVRITDGNFSWDTAANADKDKAAAKDPQQPAAAAAAANPLADGKAAEAKAADGNPAGAETASSGDGSSEGNVSADAAAAVTTGPAADAKPAANVRLTLTDIHLEARPGTLTMIVGGVGCGKSSLLSALIGHISRLSGGVEVGGRIAYVAQSAWIMNATLQENVLMGNPMDADRYRAALEAAQLGPDLAILPNGDLTEIGDRGITLSGGQKQRVSIARAIYDNADVYLLDDPLSAVDSHVGRALFEQVIRGPALRSKTVLLVTNALQYLPQADNVLWLEGGHVRAQGTFAQLQAQGLNIAELVHHDDDDEEAKKEAEAEAEKSKDPKHAAATAAKDAKAAAAKVAAGKALDSKVTLTRQATDANRNLTGIEVRESGAISSSVIKLYFLAGGGWVYMVPLVLLFALEQGSRVYTDTWVGNWFGDKYGESLGFYLGIYFMLGVVYGLATFVRSTTFLFFCVRSAVSVHNQLLDHILALPKSFFDTNPAGRILNRFSRDTDIMDATLPASLIQFIGAVATYISILIVIAIATKWFAIALPPLTIIYFFIQRYYIPAARELQRIESVSRSPIYSRFAEALAGVATIRAYRAEAHFTAASDVLMERNAYAFVTQKLAAGWLACRLDMLGLTVLTLCGALVIQGGIEPGMAGLALVYALDLTRFLKHGTNMASKSEADFNSVERIAQYLEPETEARPDTPPEVAAKMPQDWPEHGQVVVQDLQLRYRPEMPLVLRGISFTVEAGEKVGLVGRTGSGKSSLLLALFRMVEPAGGRILIDGVDICTLGLRHLRSRMSIIPQDPFMFNGTVRHNLDPFDTAQDHELWEAIDAVGLRPAIYALGVEKKEEENKDGKGGPGGPPGGRKPPSRRPSKKQIAAEAAEKAAQEAAAAKEEADRKASSGGDVVVDVEAQKKRALDAKVVDGGANFSLGQRQLFCLARAMLRKSRILMLDEATASVDVDTDSQIQGALRLQFGECTCLTIAHRLNTIMDADRVIVLDAGKVVENGEPAALLAKEEGVFTGMVDQTGRASSRYLKNMARTASAVRAEVAASGSPKVHAVERIRSLFHTNASFAARSGPSGMPYVPSKSRLADMVPEGDVVDSGTATPQRMATSELQANTEQDKGPAGPSTSAKE</sequence>
<feature type="transmembrane region" description="Helical" evidence="11">
    <location>
        <begin position="972"/>
        <end position="992"/>
    </location>
</feature>
<dbReference type="CDD" id="cd18579">
    <property type="entry name" value="ABC_6TM_ABCC_D1"/>
    <property type="match status" value="1"/>
</dbReference>
<feature type="compositionally biased region" description="Basic and acidic residues" evidence="10">
    <location>
        <begin position="1313"/>
        <end position="1332"/>
    </location>
</feature>
<feature type="compositionally biased region" description="Polar residues" evidence="10">
    <location>
        <begin position="1537"/>
        <end position="1553"/>
    </location>
</feature>
<dbReference type="PANTHER" id="PTHR24223">
    <property type="entry name" value="ATP-BINDING CASSETTE SUB-FAMILY C"/>
    <property type="match status" value="1"/>
</dbReference>
<evidence type="ECO:0000256" key="5">
    <source>
        <dbReference type="ARBA" id="ARBA00022737"/>
    </source>
</evidence>
<comment type="similarity">
    <text evidence="2">Belongs to the ABC transporter superfamily. ABCC family. Conjugate transporter (TC 3.A.1.208) subfamily.</text>
</comment>
<dbReference type="SUPFAM" id="SSF90123">
    <property type="entry name" value="ABC transporter transmembrane region"/>
    <property type="match status" value="2"/>
</dbReference>
<comment type="subcellular location">
    <subcellularLocation>
        <location evidence="1">Vacuole membrane</location>
        <topology evidence="1">Multi-pass membrane protein</topology>
    </subcellularLocation>
</comment>
<feature type="transmembrane region" description="Helical" evidence="11">
    <location>
        <begin position="826"/>
        <end position="846"/>
    </location>
</feature>
<feature type="compositionally biased region" description="Basic and acidic residues" evidence="10">
    <location>
        <begin position="1278"/>
        <end position="1287"/>
    </location>
</feature>
<feature type="transmembrane region" description="Helical" evidence="11">
    <location>
        <begin position="105"/>
        <end position="124"/>
    </location>
</feature>
<dbReference type="InterPro" id="IPR011527">
    <property type="entry name" value="ABC1_TM_dom"/>
</dbReference>
<feature type="compositionally biased region" description="Basic and acidic residues" evidence="10">
    <location>
        <begin position="748"/>
        <end position="769"/>
    </location>
</feature>
<dbReference type="Gene3D" id="3.40.50.300">
    <property type="entry name" value="P-loop containing nucleotide triphosphate hydrolases"/>
    <property type="match status" value="2"/>
</dbReference>
<evidence type="ECO:0000313" key="15">
    <source>
        <dbReference type="Proteomes" id="UP000613740"/>
    </source>
</evidence>
<feature type="transmembrane region" description="Helical" evidence="11">
    <location>
        <begin position="243"/>
        <end position="266"/>
    </location>
</feature>
<evidence type="ECO:0000256" key="3">
    <source>
        <dbReference type="ARBA" id="ARBA00022448"/>
    </source>
</evidence>
<keyword evidence="9 11" id="KW-0472">Membrane</keyword>
<dbReference type="FunFam" id="1.20.1560.10:FF:000010">
    <property type="entry name" value="Multidrug resistance-associated ABC transporter"/>
    <property type="match status" value="1"/>
</dbReference>
<dbReference type="InterPro" id="IPR044726">
    <property type="entry name" value="ABCC_6TM_D2"/>
</dbReference>
<dbReference type="Proteomes" id="UP000613740">
    <property type="component" value="Unassembled WGS sequence"/>
</dbReference>
<keyword evidence="8 11" id="KW-1133">Transmembrane helix</keyword>
<dbReference type="CDD" id="cd18580">
    <property type="entry name" value="ABC_6TM_ABCC_D2"/>
    <property type="match status" value="1"/>
</dbReference>
<feature type="domain" description="ABC transmembrane type-1" evidence="13">
    <location>
        <begin position="857"/>
        <end position="1112"/>
    </location>
</feature>
<evidence type="ECO:0000256" key="10">
    <source>
        <dbReference type="SAM" id="MobiDB-lite"/>
    </source>
</evidence>
<keyword evidence="3" id="KW-0813">Transport</keyword>